<protein>
    <submittedName>
        <fullName evidence="2 4">Uncharacterized protein</fullName>
    </submittedName>
</protein>
<gene>
    <name evidence="2" type="ORF">SBAD_LOCUS11666</name>
</gene>
<dbReference type="WBParaSite" id="SBAD_0001205601-mRNA-1">
    <property type="protein sequence ID" value="SBAD_0001205601-mRNA-1"/>
    <property type="gene ID" value="SBAD_0001205601"/>
</dbReference>
<accession>A0A183J718</accession>
<evidence type="ECO:0000313" key="2">
    <source>
        <dbReference type="EMBL" id="VDP41936.1"/>
    </source>
</evidence>
<evidence type="ECO:0000313" key="4">
    <source>
        <dbReference type="WBParaSite" id="SBAD_0001205601-mRNA-1"/>
    </source>
</evidence>
<reference evidence="4" key="1">
    <citation type="submission" date="2016-06" db="UniProtKB">
        <authorList>
            <consortium name="WormBaseParasite"/>
        </authorList>
    </citation>
    <scope>IDENTIFICATION</scope>
</reference>
<sequence length="70" mass="6461">MRTHALSRLEYPEGHRPGETGIGSATGIGTGAGIGIGAGAGSGTGTGSGNCAGSGSAGTALGYLDGKGQL</sequence>
<dbReference type="AlphaFoldDB" id="A0A183J718"/>
<reference evidence="2 3" key="2">
    <citation type="submission" date="2018-11" db="EMBL/GenBank/DDBJ databases">
        <authorList>
            <consortium name="Pathogen Informatics"/>
        </authorList>
    </citation>
    <scope>NUCLEOTIDE SEQUENCE [LARGE SCALE GENOMIC DNA]</scope>
</reference>
<dbReference type="EMBL" id="UZAM01016133">
    <property type="protein sequence ID" value="VDP41936.1"/>
    <property type="molecule type" value="Genomic_DNA"/>
</dbReference>
<dbReference type="Proteomes" id="UP000270296">
    <property type="component" value="Unassembled WGS sequence"/>
</dbReference>
<proteinExistence type="predicted"/>
<organism evidence="4">
    <name type="scientific">Soboliphyme baturini</name>
    <dbReference type="NCBI Taxonomy" id="241478"/>
    <lineage>
        <taxon>Eukaryota</taxon>
        <taxon>Metazoa</taxon>
        <taxon>Ecdysozoa</taxon>
        <taxon>Nematoda</taxon>
        <taxon>Enoplea</taxon>
        <taxon>Dorylaimia</taxon>
        <taxon>Dioctophymatida</taxon>
        <taxon>Dioctophymatoidea</taxon>
        <taxon>Soboliphymatidae</taxon>
        <taxon>Soboliphyme</taxon>
    </lineage>
</organism>
<keyword evidence="3" id="KW-1185">Reference proteome</keyword>
<feature type="region of interest" description="Disordered" evidence="1">
    <location>
        <begin position="1"/>
        <end position="26"/>
    </location>
</feature>
<evidence type="ECO:0000313" key="3">
    <source>
        <dbReference type="Proteomes" id="UP000270296"/>
    </source>
</evidence>
<name>A0A183J718_9BILA</name>
<evidence type="ECO:0000256" key="1">
    <source>
        <dbReference type="SAM" id="MobiDB-lite"/>
    </source>
</evidence>